<feature type="transmembrane region" description="Helical" evidence="8">
    <location>
        <begin position="38"/>
        <end position="57"/>
    </location>
</feature>
<evidence type="ECO:0000313" key="12">
    <source>
        <dbReference type="Proteomes" id="UP000095512"/>
    </source>
</evidence>
<dbReference type="Pfam" id="PF00512">
    <property type="entry name" value="HisKA"/>
    <property type="match status" value="1"/>
</dbReference>
<evidence type="ECO:0000256" key="3">
    <source>
        <dbReference type="ARBA" id="ARBA00012438"/>
    </source>
</evidence>
<dbReference type="PROSITE" id="PS50109">
    <property type="entry name" value="HIS_KIN"/>
    <property type="match status" value="1"/>
</dbReference>
<evidence type="ECO:0000259" key="9">
    <source>
        <dbReference type="PROSITE" id="PS50109"/>
    </source>
</evidence>
<dbReference type="PANTHER" id="PTHR45453:SF1">
    <property type="entry name" value="PHOSPHATE REGULON SENSOR PROTEIN PHOR"/>
    <property type="match status" value="1"/>
</dbReference>
<dbReference type="InterPro" id="IPR003661">
    <property type="entry name" value="HisK_dim/P_dom"/>
</dbReference>
<dbReference type="InterPro" id="IPR050351">
    <property type="entry name" value="BphY/WalK/GraS-like"/>
</dbReference>
<dbReference type="InterPro" id="IPR036097">
    <property type="entry name" value="HisK_dim/P_sf"/>
</dbReference>
<protein>
    <recommendedName>
        <fullName evidence="3">histidine kinase</fullName>
        <ecNumber evidence="3">2.7.13.3</ecNumber>
    </recommendedName>
</protein>
<keyword evidence="5 10" id="KW-0808">Transferase</keyword>
<comment type="subcellular location">
    <subcellularLocation>
        <location evidence="2">Membrane</location>
    </subcellularLocation>
</comment>
<dbReference type="AlphaFoldDB" id="A0A174LT61"/>
<dbReference type="EMBL" id="CZAB01000027">
    <property type="protein sequence ID" value="CUP27434.1"/>
    <property type="molecule type" value="Genomic_DNA"/>
</dbReference>
<keyword evidence="6 10" id="KW-0418">Kinase</keyword>
<evidence type="ECO:0000256" key="7">
    <source>
        <dbReference type="ARBA" id="ARBA00023012"/>
    </source>
</evidence>
<evidence type="ECO:0000313" key="13">
    <source>
        <dbReference type="Proteomes" id="UP000251853"/>
    </source>
</evidence>
<keyword evidence="8" id="KW-1133">Transmembrane helix</keyword>
<sequence>MKLKTLSVRRLFRWVAIGLTLSMTAITVLLFLVTKHVAALFAGGGLLLCALIWLFVLTQAFGKRLSLFTSDLCQTLDHMIAGNEAPKRPEDSETQLARIGHRLTRLYQIMQENRRRVDEERQELQTLVSDISHQVKTPVSNLKMATDTLLAKPVTEAERTDFIRGIRAQTDKLDFLFQALVKTSRLETGVIQLEKKPGRLFDTVAQAMSGIVYGAEKKEITVSVDCPEDLTLSHDSKWTAEALFNLLDNAVKYTPAGGKISVSVIQWEMYVEIKVADTGKGISESNQAAIFRRLYREEEVHEQQGVGIGLYLAREIVTRQGGYIKVVSEPGRGSVFSIMLPQDRKRRMAL</sequence>
<feature type="domain" description="Histidine kinase" evidence="9">
    <location>
        <begin position="130"/>
        <end position="344"/>
    </location>
</feature>
<dbReference type="SUPFAM" id="SSF47384">
    <property type="entry name" value="Homodimeric domain of signal transducing histidine kinase"/>
    <property type="match status" value="1"/>
</dbReference>
<keyword evidence="4" id="KW-0597">Phosphoprotein</keyword>
<dbReference type="Pfam" id="PF02518">
    <property type="entry name" value="HATPase_c"/>
    <property type="match status" value="1"/>
</dbReference>
<dbReference type="SUPFAM" id="SSF55874">
    <property type="entry name" value="ATPase domain of HSP90 chaperone/DNA topoisomerase II/histidine kinase"/>
    <property type="match status" value="1"/>
</dbReference>
<evidence type="ECO:0000313" key="10">
    <source>
        <dbReference type="EMBL" id="CUP27434.1"/>
    </source>
</evidence>
<dbReference type="Gene3D" id="3.30.565.10">
    <property type="entry name" value="Histidine kinase-like ATPase, C-terminal domain"/>
    <property type="match status" value="1"/>
</dbReference>
<accession>A0A174LT61</accession>
<dbReference type="Proteomes" id="UP000251853">
    <property type="component" value="Unassembled WGS sequence"/>
</dbReference>
<dbReference type="InterPro" id="IPR003594">
    <property type="entry name" value="HATPase_dom"/>
</dbReference>
<comment type="catalytic activity">
    <reaction evidence="1">
        <text>ATP + protein L-histidine = ADP + protein N-phospho-L-histidine.</text>
        <dbReference type="EC" id="2.7.13.3"/>
    </reaction>
</comment>
<dbReference type="Gene3D" id="1.10.287.130">
    <property type="match status" value="1"/>
</dbReference>
<dbReference type="SMART" id="SM00388">
    <property type="entry name" value="HisKA"/>
    <property type="match status" value="1"/>
</dbReference>
<organism evidence="10 12">
    <name type="scientific">Enterocloster clostridioformis</name>
    <dbReference type="NCBI Taxonomy" id="1531"/>
    <lineage>
        <taxon>Bacteria</taxon>
        <taxon>Bacillati</taxon>
        <taxon>Bacillota</taxon>
        <taxon>Clostridia</taxon>
        <taxon>Lachnospirales</taxon>
        <taxon>Lachnospiraceae</taxon>
        <taxon>Enterocloster</taxon>
    </lineage>
</organism>
<dbReference type="RefSeq" id="WP_022202510.1">
    <property type="nucleotide sequence ID" value="NZ_CATYWZ010000049.1"/>
</dbReference>
<dbReference type="FunFam" id="3.30.565.10:FF:000006">
    <property type="entry name" value="Sensor histidine kinase WalK"/>
    <property type="match status" value="1"/>
</dbReference>
<keyword evidence="8" id="KW-0472">Membrane</keyword>
<evidence type="ECO:0000256" key="6">
    <source>
        <dbReference type="ARBA" id="ARBA00022777"/>
    </source>
</evidence>
<evidence type="ECO:0000256" key="4">
    <source>
        <dbReference type="ARBA" id="ARBA00022553"/>
    </source>
</evidence>
<dbReference type="EC" id="2.7.13.3" evidence="3"/>
<gene>
    <name evidence="10" type="primary">phoR_4</name>
    <name evidence="11" type="synonym">phoR_6</name>
    <name evidence="10" type="ORF">ERS852480_02984</name>
    <name evidence="11" type="ORF">NCTC11224_03972</name>
</gene>
<evidence type="ECO:0000313" key="11">
    <source>
        <dbReference type="EMBL" id="SQB14918.1"/>
    </source>
</evidence>
<dbReference type="GO" id="GO:0016036">
    <property type="term" value="P:cellular response to phosphate starvation"/>
    <property type="evidence" value="ECO:0007669"/>
    <property type="project" value="TreeGrafter"/>
</dbReference>
<feature type="transmembrane region" description="Helical" evidence="8">
    <location>
        <begin position="12"/>
        <end position="32"/>
    </location>
</feature>
<dbReference type="EMBL" id="UAVW01000016">
    <property type="protein sequence ID" value="SQB14918.1"/>
    <property type="molecule type" value="Genomic_DNA"/>
</dbReference>
<dbReference type="InterPro" id="IPR005467">
    <property type="entry name" value="His_kinase_dom"/>
</dbReference>
<dbReference type="GO" id="GO:0005886">
    <property type="term" value="C:plasma membrane"/>
    <property type="evidence" value="ECO:0007669"/>
    <property type="project" value="TreeGrafter"/>
</dbReference>
<dbReference type="InterPro" id="IPR036890">
    <property type="entry name" value="HATPase_C_sf"/>
</dbReference>
<dbReference type="GO" id="GO:0000155">
    <property type="term" value="F:phosphorelay sensor kinase activity"/>
    <property type="evidence" value="ECO:0007669"/>
    <property type="project" value="InterPro"/>
</dbReference>
<keyword evidence="8" id="KW-0812">Transmembrane</keyword>
<name>A0A174LT61_9FIRM</name>
<proteinExistence type="predicted"/>
<dbReference type="InterPro" id="IPR004358">
    <property type="entry name" value="Sig_transdc_His_kin-like_C"/>
</dbReference>
<keyword evidence="7" id="KW-0902">Two-component regulatory system</keyword>
<evidence type="ECO:0000256" key="8">
    <source>
        <dbReference type="SAM" id="Phobius"/>
    </source>
</evidence>
<evidence type="ECO:0000256" key="1">
    <source>
        <dbReference type="ARBA" id="ARBA00000085"/>
    </source>
</evidence>
<dbReference type="PANTHER" id="PTHR45453">
    <property type="entry name" value="PHOSPHATE REGULON SENSOR PROTEIN PHOR"/>
    <property type="match status" value="1"/>
</dbReference>
<evidence type="ECO:0000256" key="2">
    <source>
        <dbReference type="ARBA" id="ARBA00004370"/>
    </source>
</evidence>
<evidence type="ECO:0000256" key="5">
    <source>
        <dbReference type="ARBA" id="ARBA00022679"/>
    </source>
</evidence>
<dbReference type="CDD" id="cd00082">
    <property type="entry name" value="HisKA"/>
    <property type="match status" value="1"/>
</dbReference>
<dbReference type="Proteomes" id="UP000095512">
    <property type="component" value="Unassembled WGS sequence"/>
</dbReference>
<dbReference type="SMART" id="SM00387">
    <property type="entry name" value="HATPase_c"/>
    <property type="match status" value="1"/>
</dbReference>
<dbReference type="GO" id="GO:0004721">
    <property type="term" value="F:phosphoprotein phosphatase activity"/>
    <property type="evidence" value="ECO:0007669"/>
    <property type="project" value="TreeGrafter"/>
</dbReference>
<keyword evidence="13" id="KW-1185">Reference proteome</keyword>
<reference evidence="11 13" key="2">
    <citation type="submission" date="2018-06" db="EMBL/GenBank/DDBJ databases">
        <authorList>
            <consortium name="Pathogen Informatics"/>
            <person name="Doyle S."/>
        </authorList>
    </citation>
    <scope>NUCLEOTIDE SEQUENCE [LARGE SCALE GENOMIC DNA]</scope>
    <source>
        <strain evidence="11 13">NCTC11224</strain>
    </source>
</reference>
<dbReference type="PRINTS" id="PR00344">
    <property type="entry name" value="BCTRLSENSOR"/>
</dbReference>
<reference evidence="10 12" key="1">
    <citation type="submission" date="2015-09" db="EMBL/GenBank/DDBJ databases">
        <authorList>
            <consortium name="Pathogen Informatics"/>
        </authorList>
    </citation>
    <scope>NUCLEOTIDE SEQUENCE [LARGE SCALE GENOMIC DNA]</scope>
    <source>
        <strain evidence="10 12">2789STDY5834865</strain>
    </source>
</reference>